<evidence type="ECO:0000313" key="2">
    <source>
        <dbReference type="EMBL" id="OMD54489.1"/>
    </source>
</evidence>
<evidence type="ECO:0000313" key="3">
    <source>
        <dbReference type="Proteomes" id="UP000187313"/>
    </source>
</evidence>
<comment type="caution">
    <text evidence="2">The sequence shown here is derived from an EMBL/GenBank/DDBJ whole genome shotgun (WGS) entry which is preliminary data.</text>
</comment>
<keyword evidence="3" id="KW-1185">Reference proteome</keyword>
<organism evidence="2 3">
    <name type="scientific">Paenibacillus odorifer</name>
    <dbReference type="NCBI Taxonomy" id="189426"/>
    <lineage>
        <taxon>Bacteria</taxon>
        <taxon>Bacillati</taxon>
        <taxon>Bacillota</taxon>
        <taxon>Bacilli</taxon>
        <taxon>Bacillales</taxon>
        <taxon>Paenibacillaceae</taxon>
        <taxon>Paenibacillus</taxon>
    </lineage>
</organism>
<protein>
    <recommendedName>
        <fullName evidence="4">DUF4850 domain-containing protein</fullName>
    </recommendedName>
</protein>
<name>A0ABX3HWD1_9BACL</name>
<sequence>MKSKRRRVRNGWILTSILCVVMALVLLIGYKGFDWRTPTIPPASTNAQTNNEANNEPTVSQNVLEFPSSDPDNEPVRIPLHTTLAQLNIDSGDGNVNTEVPPIPEMTFALSHEMKNQIEATLVYRPDIGGGYVLLAPAGWLATAVVGANGSYGVTFQDPSNPAQNMNYSDNAWGCVGCAITGIGTYFPNKDKWANEMGFTIYNPLKFSEKHTLGSAGAEARTVRYTLPADTNGYQAEGAAYYDKGEWGYLFRNIEIHQSQTAPQQEVIETLMKFFTDHHGPLFIADPNGEKSD</sequence>
<dbReference type="RefSeq" id="WP_076298465.1">
    <property type="nucleotide sequence ID" value="NZ_MPTD01000003.1"/>
</dbReference>
<dbReference type="Proteomes" id="UP000187313">
    <property type="component" value="Unassembled WGS sequence"/>
</dbReference>
<accession>A0ABX3HWD1</accession>
<reference evidence="2 3" key="1">
    <citation type="submission" date="2016-10" db="EMBL/GenBank/DDBJ databases">
        <title>Paenibacillus species isolates.</title>
        <authorList>
            <person name="Beno S.M."/>
        </authorList>
    </citation>
    <scope>NUCLEOTIDE SEQUENCE [LARGE SCALE GENOMIC DNA]</scope>
    <source>
        <strain evidence="2 3">FSL R5-0923</strain>
    </source>
</reference>
<keyword evidence="1" id="KW-0812">Transmembrane</keyword>
<gene>
    <name evidence="2" type="ORF">BSK51_05225</name>
</gene>
<keyword evidence="1" id="KW-1133">Transmembrane helix</keyword>
<evidence type="ECO:0008006" key="4">
    <source>
        <dbReference type="Google" id="ProtNLM"/>
    </source>
</evidence>
<dbReference type="Pfam" id="PF16142">
    <property type="entry name" value="DUF4850"/>
    <property type="match status" value="1"/>
</dbReference>
<keyword evidence="1" id="KW-0472">Membrane</keyword>
<feature type="transmembrane region" description="Helical" evidence="1">
    <location>
        <begin position="12"/>
        <end position="30"/>
    </location>
</feature>
<proteinExistence type="predicted"/>
<dbReference type="EMBL" id="MPTD01000003">
    <property type="protein sequence ID" value="OMD54489.1"/>
    <property type="molecule type" value="Genomic_DNA"/>
</dbReference>
<dbReference type="InterPro" id="IPR032322">
    <property type="entry name" value="DUF4850"/>
</dbReference>
<evidence type="ECO:0000256" key="1">
    <source>
        <dbReference type="SAM" id="Phobius"/>
    </source>
</evidence>